<gene>
    <name evidence="3" type="primary">LOC101398715</name>
</gene>
<dbReference type="PRINTS" id="PR01973">
    <property type="entry name" value="TNFACTORR27"/>
</dbReference>
<evidence type="ECO:0000256" key="1">
    <source>
        <dbReference type="SAM" id="MobiDB-lite"/>
    </source>
</evidence>
<protein>
    <submittedName>
        <fullName evidence="3">Tumor necrosis factor receptor superfamily member 27</fullName>
    </submittedName>
</protein>
<reference evidence="3" key="1">
    <citation type="submission" date="2025-08" db="UniProtKB">
        <authorList>
            <consortium name="RefSeq"/>
        </authorList>
    </citation>
    <scope>IDENTIFICATION</scope>
</reference>
<name>A0ABM1DEX8_CERSS</name>
<evidence type="ECO:0000313" key="3">
    <source>
        <dbReference type="RefSeq" id="XP_014650359.1"/>
    </source>
</evidence>
<dbReference type="RefSeq" id="XP_014650359.1">
    <property type="nucleotide sequence ID" value="XM_014794873.1"/>
</dbReference>
<sequence length="168" mass="17878">MSTGTNGDSVSPANCVGLHKSSPRCLPVELSEGRYTHSDPSGGHTCCTGVLLQFEADEAAEEESLFPMPPGQETGPESPLSESIFETHPLNPILDDDCSSTHGFPTQKSFTMASCTSESHSHWVHSPIEFTEMDLQKFSSSASYTRAETFAGNTAESSGDRAGSQCAL</sequence>
<evidence type="ECO:0000313" key="2">
    <source>
        <dbReference type="Proteomes" id="UP000694910"/>
    </source>
</evidence>
<organism evidence="2 3">
    <name type="scientific">Ceratotherium simum simum</name>
    <name type="common">Southern white rhinoceros</name>
    <dbReference type="NCBI Taxonomy" id="73337"/>
    <lineage>
        <taxon>Eukaryota</taxon>
        <taxon>Metazoa</taxon>
        <taxon>Chordata</taxon>
        <taxon>Craniata</taxon>
        <taxon>Vertebrata</taxon>
        <taxon>Euteleostomi</taxon>
        <taxon>Mammalia</taxon>
        <taxon>Eutheria</taxon>
        <taxon>Laurasiatheria</taxon>
        <taxon>Perissodactyla</taxon>
        <taxon>Rhinocerotidae</taxon>
        <taxon>Ceratotherium</taxon>
    </lineage>
</organism>
<keyword evidence="2" id="KW-1185">Reference proteome</keyword>
<feature type="region of interest" description="Disordered" evidence="1">
    <location>
        <begin position="62"/>
        <end position="83"/>
    </location>
</feature>
<feature type="region of interest" description="Disordered" evidence="1">
    <location>
        <begin position="149"/>
        <end position="168"/>
    </location>
</feature>
<keyword evidence="3" id="KW-0675">Receptor</keyword>
<proteinExistence type="predicted"/>
<accession>A0ABM1DEX8</accession>
<dbReference type="Proteomes" id="UP000694910">
    <property type="component" value="Unplaced"/>
</dbReference>
<dbReference type="InterPro" id="IPR022319">
    <property type="entry name" value="TNFR_27"/>
</dbReference>
<dbReference type="GeneID" id="101398715"/>